<evidence type="ECO:0000313" key="1">
    <source>
        <dbReference type="EMBL" id="SYV92412.1"/>
    </source>
</evidence>
<dbReference type="Proteomes" id="UP000259328">
    <property type="component" value="Chromosome"/>
</dbReference>
<accession>A0A3B0P639</accession>
<feature type="non-terminal residue" evidence="1">
    <location>
        <position position="56"/>
    </location>
</feature>
<organism evidence="1 2">
    <name type="scientific">Mycoplasmopsis synoviae</name>
    <name type="common">Mycoplasma synoviae</name>
    <dbReference type="NCBI Taxonomy" id="2109"/>
    <lineage>
        <taxon>Bacteria</taxon>
        <taxon>Bacillati</taxon>
        <taxon>Mycoplasmatota</taxon>
        <taxon>Mycoplasmoidales</taxon>
        <taxon>Metamycoplasmataceae</taxon>
        <taxon>Mycoplasmopsis</taxon>
    </lineage>
</organism>
<dbReference type="AlphaFoldDB" id="A0A3B0P639"/>
<sequence>MFLKNFEEGNQITDMYGMLSRDQSTAKTNREMFLHAINNVDFDFYFSINNIPYIKW</sequence>
<proteinExistence type="predicted"/>
<gene>
    <name evidence="1" type="ORF">NCTC10124_00131</name>
</gene>
<name>A0A3B0P639_MYCSY</name>
<dbReference type="EMBL" id="LS991953">
    <property type="protein sequence ID" value="SYV92412.1"/>
    <property type="molecule type" value="Genomic_DNA"/>
</dbReference>
<protein>
    <submittedName>
        <fullName evidence="1">Uncharacterized protein</fullName>
    </submittedName>
</protein>
<reference evidence="2" key="1">
    <citation type="submission" date="2018-06" db="EMBL/GenBank/DDBJ databases">
        <authorList>
            <consortium name="Pathogen Informatics"/>
        </authorList>
    </citation>
    <scope>NUCLEOTIDE SEQUENCE [LARGE SCALE GENOMIC DNA]</scope>
    <source>
        <strain evidence="2">NCTC10124</strain>
    </source>
</reference>
<evidence type="ECO:0000313" key="2">
    <source>
        <dbReference type="Proteomes" id="UP000259328"/>
    </source>
</evidence>